<evidence type="ECO:0000256" key="1">
    <source>
        <dbReference type="SAM" id="MobiDB-lite"/>
    </source>
</evidence>
<feature type="transmembrane region" description="Helical" evidence="2">
    <location>
        <begin position="6"/>
        <end position="25"/>
    </location>
</feature>
<reference evidence="3 4" key="1">
    <citation type="submission" date="2019-07" db="EMBL/GenBank/DDBJ databases">
        <title>Thalassofilum flectens gen. nov., sp. nov., a novel moderate thermophilic anaerobe from a shallow sea hot spring in Kunashir Island (Russia), representing a new family in the order Bacteroidales, and proposal of Thalassofilacea fam. nov.</title>
        <authorList>
            <person name="Kochetkova T.V."/>
            <person name="Podosokorskaya O.A."/>
            <person name="Novikov A."/>
            <person name="Elcheninov A.G."/>
            <person name="Toshchakov S.V."/>
            <person name="Kublanov I.V."/>
        </authorList>
    </citation>
    <scope>NUCLEOTIDE SEQUENCE [LARGE SCALE GENOMIC DNA]</scope>
    <source>
        <strain evidence="3 4">38-H</strain>
    </source>
</reference>
<keyword evidence="4" id="KW-1185">Reference proteome</keyword>
<keyword evidence="2" id="KW-0812">Transmembrane</keyword>
<name>A0A7D3XUR2_9BACT</name>
<feature type="region of interest" description="Disordered" evidence="1">
    <location>
        <begin position="29"/>
        <end position="55"/>
    </location>
</feature>
<accession>A0A7D3XUR2</accession>
<dbReference type="AlphaFoldDB" id="A0A7D3XUR2"/>
<evidence type="ECO:0000313" key="4">
    <source>
        <dbReference type="Proteomes" id="UP000500961"/>
    </source>
</evidence>
<keyword evidence="2" id="KW-1133">Transmembrane helix</keyword>
<dbReference type="RefSeq" id="WP_173073611.1">
    <property type="nucleotide sequence ID" value="NZ_CP041345.1"/>
</dbReference>
<evidence type="ECO:0000256" key="2">
    <source>
        <dbReference type="SAM" id="Phobius"/>
    </source>
</evidence>
<evidence type="ECO:0000313" key="3">
    <source>
        <dbReference type="EMBL" id="QKG79651.1"/>
    </source>
</evidence>
<keyword evidence="2" id="KW-0472">Membrane</keyword>
<dbReference type="EMBL" id="CP041345">
    <property type="protein sequence ID" value="QKG79651.1"/>
    <property type="molecule type" value="Genomic_DNA"/>
</dbReference>
<dbReference type="Proteomes" id="UP000500961">
    <property type="component" value="Chromosome"/>
</dbReference>
<feature type="compositionally biased region" description="Basic and acidic residues" evidence="1">
    <location>
        <begin position="46"/>
        <end position="55"/>
    </location>
</feature>
<sequence>MDAGDFIYILIAIGLAILNAVGNANKKKKQAEQKRQSQAYSSAQKTFEEKDSSEVNDDLLKKLQELVGEDISYNQTEDEYVESQQENVTETYQEYGSPEQQYDDVNEPIADIPVSEEQLYPTHDSEILDVQQPEKYEPIDVPVSEVEGQIGEFDYQESTKAEEERLKSQEIGADNEIKEEEKKSILADFDARKAVVYAEIIKPKYF</sequence>
<proteinExistence type="predicted"/>
<dbReference type="KEGG" id="ttz:FHG85_05040"/>
<gene>
    <name evidence="3" type="ORF">FHG85_05040</name>
</gene>
<organism evidence="3 4">
    <name type="scientific">Tenuifilum thalassicum</name>
    <dbReference type="NCBI Taxonomy" id="2590900"/>
    <lineage>
        <taxon>Bacteria</taxon>
        <taxon>Pseudomonadati</taxon>
        <taxon>Bacteroidota</taxon>
        <taxon>Bacteroidia</taxon>
        <taxon>Bacteroidales</taxon>
        <taxon>Tenuifilaceae</taxon>
        <taxon>Tenuifilum</taxon>
    </lineage>
</organism>
<protein>
    <submittedName>
        <fullName evidence="3">Uncharacterized protein</fullName>
    </submittedName>
</protein>